<protein>
    <submittedName>
        <fullName evidence="8">Type IV secretory system conjugative DNA transfer family protein</fullName>
    </submittedName>
</protein>
<evidence type="ECO:0000256" key="5">
    <source>
        <dbReference type="ARBA" id="ARBA00022989"/>
    </source>
</evidence>
<feature type="transmembrane region" description="Helical" evidence="7">
    <location>
        <begin position="79"/>
        <end position="98"/>
    </location>
</feature>
<dbReference type="InterPro" id="IPR051539">
    <property type="entry name" value="T4SS-coupling_protein"/>
</dbReference>
<keyword evidence="9" id="KW-1185">Reference proteome</keyword>
<dbReference type="RefSeq" id="WP_268641162.1">
    <property type="nucleotide sequence ID" value="NZ_JAMDNP010000057.1"/>
</dbReference>
<sequence length="732" mass="81995">MVKSLKIIGIIILVLLFHGYVAGAGISAFMTIDKADWTNGELSPAMSKWEKDYLNPLDTYGKVLSPKTEFQVQVSHRTIYSLPITLVFFLIVFYGTVLKRKTYKEANEYGSHGTARWATKKEIIRKGEITGNPYNEIDGAGVVLGYEKKLIGKGSYITIPPDSELNQNIMIYGGSGVGKDFTYIKTQIFHTMVPFIPKSNKRNKKAMDRLIPREYSLFIVDPKGECYRDTAEALEEDGYEVYSFNLTEMKASHRWNALDYIDNDIEATRLANLIISNGNEGHGGDPFWPKAERALMTAVILFVKYETPPNQQNLPNVLHIGMTYNNEDELDILFESLPYNHPALANYRIFKQAPSETRAGILIGFGTQLLLFANRDISLLTSQSDFRLDEMGKKKTALFLIIPDGDTTFAPITSLFITQAFQQWWKVANDNCGTCPVGIRVLGNEWANIGRVPMLAERASVMRSKGVSIQIVLQAKSQLEKLYEKDADIILQNCDTIIFLGTNDTKTAEQMEKDLGEMTIEIQNHSQQAGSVLVTNAKVSTQHQARKLRTANEIKKNSRRKNIIIQNASNPFETIKTPFIEHPLAKGFKKRDPKTVVPPKHRGFELFSRDDYNVIVGLVLEPSSTNADEVIKNIENQQVNGLDLLDDIHLDASELPPMGEQSIQGLSETIQSEQVFWDEASSCQVPPLTDNELASILNEIHNPAAAATEVVEPVVTTTEEAARLEAERHAAE</sequence>
<dbReference type="NCBIfam" id="NF045973">
    <property type="entry name" value="conju_CD1115"/>
    <property type="match status" value="1"/>
</dbReference>
<evidence type="ECO:0000256" key="6">
    <source>
        <dbReference type="ARBA" id="ARBA00023136"/>
    </source>
</evidence>
<evidence type="ECO:0000256" key="4">
    <source>
        <dbReference type="ARBA" id="ARBA00022692"/>
    </source>
</evidence>
<evidence type="ECO:0000256" key="3">
    <source>
        <dbReference type="ARBA" id="ARBA00022475"/>
    </source>
</evidence>
<dbReference type="EMBL" id="JAMDNP010000057">
    <property type="protein sequence ID" value="MCY9763516.1"/>
    <property type="molecule type" value="Genomic_DNA"/>
</dbReference>
<comment type="subcellular location">
    <subcellularLocation>
        <location evidence="1">Cell membrane</location>
        <topology evidence="1">Multi-pass membrane protein</topology>
    </subcellularLocation>
</comment>
<feature type="transmembrane region" description="Helical" evidence="7">
    <location>
        <begin position="7"/>
        <end position="32"/>
    </location>
</feature>
<evidence type="ECO:0000256" key="2">
    <source>
        <dbReference type="ARBA" id="ARBA00008806"/>
    </source>
</evidence>
<dbReference type="Gene3D" id="3.40.50.300">
    <property type="entry name" value="P-loop containing nucleotide triphosphate hydrolases"/>
    <property type="match status" value="1"/>
</dbReference>
<organism evidence="8 9">
    <name type="scientific">Paenibacillus alvei</name>
    <name type="common">Bacillus alvei</name>
    <dbReference type="NCBI Taxonomy" id="44250"/>
    <lineage>
        <taxon>Bacteria</taxon>
        <taxon>Bacillati</taxon>
        <taxon>Bacillota</taxon>
        <taxon>Bacilli</taxon>
        <taxon>Bacillales</taxon>
        <taxon>Paenibacillaceae</taxon>
        <taxon>Paenibacillus</taxon>
    </lineage>
</organism>
<dbReference type="CDD" id="cd01127">
    <property type="entry name" value="TrwB_TraG_TraD_VirD4"/>
    <property type="match status" value="1"/>
</dbReference>
<feature type="non-terminal residue" evidence="8">
    <location>
        <position position="732"/>
    </location>
</feature>
<dbReference type="InterPro" id="IPR003688">
    <property type="entry name" value="TraG/VirD4"/>
</dbReference>
<name>A0ABT4H3G8_PAEAL</name>
<dbReference type="PANTHER" id="PTHR37937:SF1">
    <property type="entry name" value="CONJUGATIVE TRANSFER: DNA TRANSPORT"/>
    <property type="match status" value="1"/>
</dbReference>
<reference evidence="8 9" key="1">
    <citation type="submission" date="2022-05" db="EMBL/GenBank/DDBJ databases">
        <title>Genome Sequencing of Bee-Associated Microbes.</title>
        <authorList>
            <person name="Dunlap C."/>
        </authorList>
    </citation>
    <scope>NUCLEOTIDE SEQUENCE [LARGE SCALE GENOMIC DNA]</scope>
    <source>
        <strain evidence="8 9">NRRL B-04010</strain>
    </source>
</reference>
<proteinExistence type="inferred from homology"/>
<dbReference type="InterPro" id="IPR027417">
    <property type="entry name" value="P-loop_NTPase"/>
</dbReference>
<keyword evidence="4 7" id="KW-0812">Transmembrane</keyword>
<evidence type="ECO:0000313" key="8">
    <source>
        <dbReference type="EMBL" id="MCY9763516.1"/>
    </source>
</evidence>
<dbReference type="PANTHER" id="PTHR37937">
    <property type="entry name" value="CONJUGATIVE TRANSFER: DNA TRANSPORT"/>
    <property type="match status" value="1"/>
</dbReference>
<gene>
    <name evidence="8" type="ORF">M5X12_23690</name>
</gene>
<dbReference type="SUPFAM" id="SSF52540">
    <property type="entry name" value="P-loop containing nucleoside triphosphate hydrolases"/>
    <property type="match status" value="1"/>
</dbReference>
<comment type="similarity">
    <text evidence="2">Belongs to the VirD4/TraG family.</text>
</comment>
<dbReference type="Proteomes" id="UP001527181">
    <property type="component" value="Unassembled WGS sequence"/>
</dbReference>
<accession>A0ABT4H3G8</accession>
<evidence type="ECO:0000256" key="1">
    <source>
        <dbReference type="ARBA" id="ARBA00004651"/>
    </source>
</evidence>
<keyword evidence="3" id="KW-1003">Cell membrane</keyword>
<keyword evidence="6 7" id="KW-0472">Membrane</keyword>
<keyword evidence="5 7" id="KW-1133">Transmembrane helix</keyword>
<evidence type="ECO:0000313" key="9">
    <source>
        <dbReference type="Proteomes" id="UP001527181"/>
    </source>
</evidence>
<comment type="caution">
    <text evidence="8">The sequence shown here is derived from an EMBL/GenBank/DDBJ whole genome shotgun (WGS) entry which is preliminary data.</text>
</comment>
<dbReference type="Pfam" id="PF02534">
    <property type="entry name" value="T4SS-DNA_transf"/>
    <property type="match status" value="1"/>
</dbReference>
<evidence type="ECO:0000256" key="7">
    <source>
        <dbReference type="SAM" id="Phobius"/>
    </source>
</evidence>